<dbReference type="GO" id="GO:0016746">
    <property type="term" value="F:acyltransferase activity"/>
    <property type="evidence" value="ECO:0007669"/>
    <property type="project" value="UniProtKB-KW"/>
</dbReference>
<feature type="transmembrane region" description="Helical" evidence="1">
    <location>
        <begin position="405"/>
        <end position="427"/>
    </location>
</feature>
<evidence type="ECO:0000256" key="1">
    <source>
        <dbReference type="SAM" id="Phobius"/>
    </source>
</evidence>
<proteinExistence type="predicted"/>
<dbReference type="InterPro" id="IPR002656">
    <property type="entry name" value="Acyl_transf_3_dom"/>
</dbReference>
<dbReference type="RefSeq" id="WP_398655793.1">
    <property type="nucleotide sequence ID" value="NZ_JBITDC010000003.1"/>
</dbReference>
<feature type="transmembrane region" description="Helical" evidence="1">
    <location>
        <begin position="94"/>
        <end position="115"/>
    </location>
</feature>
<evidence type="ECO:0000313" key="4">
    <source>
        <dbReference type="Proteomes" id="UP001612415"/>
    </source>
</evidence>
<dbReference type="EMBL" id="JBITDC010000003">
    <property type="protein sequence ID" value="MFI5674906.1"/>
    <property type="molecule type" value="Genomic_DNA"/>
</dbReference>
<feature type="transmembrane region" description="Helical" evidence="1">
    <location>
        <begin position="12"/>
        <end position="30"/>
    </location>
</feature>
<feature type="transmembrane region" description="Helical" evidence="1">
    <location>
        <begin position="295"/>
        <end position="318"/>
    </location>
</feature>
<feature type="transmembrane region" description="Helical" evidence="1">
    <location>
        <begin position="185"/>
        <end position="202"/>
    </location>
</feature>
<accession>A0ABW7XXT6</accession>
<organism evidence="3 4">
    <name type="scientific">Streptomyces cellulosae</name>
    <dbReference type="NCBI Taxonomy" id="1968"/>
    <lineage>
        <taxon>Bacteria</taxon>
        <taxon>Bacillati</taxon>
        <taxon>Actinomycetota</taxon>
        <taxon>Actinomycetes</taxon>
        <taxon>Kitasatosporales</taxon>
        <taxon>Streptomycetaceae</taxon>
        <taxon>Streptomyces</taxon>
    </lineage>
</organism>
<dbReference type="Pfam" id="PF01757">
    <property type="entry name" value="Acyl_transf_3"/>
    <property type="match status" value="1"/>
</dbReference>
<keyword evidence="4" id="KW-1185">Reference proteome</keyword>
<feature type="transmembrane region" description="Helical" evidence="1">
    <location>
        <begin position="373"/>
        <end position="393"/>
    </location>
</feature>
<feature type="transmembrane region" description="Helical" evidence="1">
    <location>
        <begin position="50"/>
        <end position="73"/>
    </location>
</feature>
<feature type="transmembrane region" description="Helical" evidence="1">
    <location>
        <begin position="333"/>
        <end position="353"/>
    </location>
</feature>
<keyword evidence="3" id="KW-0012">Acyltransferase</keyword>
<comment type="caution">
    <text evidence="3">The sequence shown here is derived from an EMBL/GenBank/DDBJ whole genome shotgun (WGS) entry which is preliminary data.</text>
</comment>
<feature type="transmembrane region" description="Helical" evidence="1">
    <location>
        <begin position="254"/>
        <end position="274"/>
    </location>
</feature>
<reference evidence="3 4" key="1">
    <citation type="submission" date="2024-10" db="EMBL/GenBank/DDBJ databases">
        <title>The Natural Products Discovery Center: Release of the First 8490 Sequenced Strains for Exploring Actinobacteria Biosynthetic Diversity.</title>
        <authorList>
            <person name="Kalkreuter E."/>
            <person name="Kautsar S.A."/>
            <person name="Yang D."/>
            <person name="Bader C.D."/>
            <person name="Teijaro C.N."/>
            <person name="Fluegel L."/>
            <person name="Davis C.M."/>
            <person name="Simpson J.R."/>
            <person name="Lauterbach L."/>
            <person name="Steele A.D."/>
            <person name="Gui C."/>
            <person name="Meng S."/>
            <person name="Li G."/>
            <person name="Viehrig K."/>
            <person name="Ye F."/>
            <person name="Su P."/>
            <person name="Kiefer A.F."/>
            <person name="Nichols A."/>
            <person name="Cepeda A.J."/>
            <person name="Yan W."/>
            <person name="Fan B."/>
            <person name="Jiang Y."/>
            <person name="Adhikari A."/>
            <person name="Zheng C.-J."/>
            <person name="Schuster L."/>
            <person name="Cowan T.M."/>
            <person name="Smanski M.J."/>
            <person name="Chevrette M.G."/>
            <person name="De Carvalho L.P.S."/>
            <person name="Shen B."/>
        </authorList>
    </citation>
    <scope>NUCLEOTIDE SEQUENCE [LARGE SCALE GENOMIC DNA]</scope>
    <source>
        <strain evidence="3 4">NPDC051599</strain>
    </source>
</reference>
<evidence type="ECO:0000259" key="2">
    <source>
        <dbReference type="Pfam" id="PF01757"/>
    </source>
</evidence>
<evidence type="ECO:0000313" key="3">
    <source>
        <dbReference type="EMBL" id="MFI5674906.1"/>
    </source>
</evidence>
<feature type="transmembrane region" description="Helical" evidence="1">
    <location>
        <begin position="214"/>
        <end position="234"/>
    </location>
</feature>
<keyword evidence="3" id="KW-0808">Transferase</keyword>
<dbReference type="Proteomes" id="UP001612415">
    <property type="component" value="Unassembled WGS sequence"/>
</dbReference>
<keyword evidence="1" id="KW-1133">Transmembrane helix</keyword>
<keyword evidence="1" id="KW-0472">Membrane</keyword>
<feature type="transmembrane region" description="Helical" evidence="1">
    <location>
        <begin position="160"/>
        <end position="179"/>
    </location>
</feature>
<gene>
    <name evidence="3" type="ORF">ACIA8P_09605</name>
</gene>
<sequence>MGRDRYVDFLRAWAIVLVVCGHWLITGLEHGPDGGIRAPELLAAVPWTQWLTLGFQIMPLFFLAGGHAAGGSWERERAAGGTAAGWVGRRAVRLLLPTGVYSGLVLLAVGIAAGVGVDPYTLSLVGWAMAMQFWFLPVYLVLSALTPVLHAAHRRWGPRVPVAMGAVALAADAVVAAGQPSYVGLLNYVLVWGVAYQLGFCWRDGLLGGGRAVPALLAAGGGLGFALLVALGPFPVSLILVTGQHPSNTNPPSAAMLAWAVAQVGACLLVAPAVRRLVARERVWRLVRPAGGASMTLYLWHMLPVLVIAAACYLTGIAPEPGFGSLTWWALRMPWLVVLGLVMVGVLVVLRPVERGVAAVYERGRSGAGPDRARTWSLWLALAASVVALSRFAVRGFAPDGRFPVLPALGLAVGLALVALVALPGLLSVRPPAPRSGDPAAKDSVEEAA</sequence>
<feature type="transmembrane region" description="Helical" evidence="1">
    <location>
        <begin position="127"/>
        <end position="148"/>
    </location>
</feature>
<dbReference type="EC" id="2.3.1.-" evidence="3"/>
<keyword evidence="1" id="KW-0812">Transmembrane</keyword>
<name>A0ABW7XXT6_STRCE</name>
<protein>
    <submittedName>
        <fullName evidence="3">Acyltransferase</fullName>
        <ecNumber evidence="3">2.3.1.-</ecNumber>
    </submittedName>
</protein>
<feature type="domain" description="Acyltransferase 3" evidence="2">
    <location>
        <begin position="5"/>
        <end position="348"/>
    </location>
</feature>